<keyword evidence="3 8" id="KW-0378">Hydrolase</keyword>
<accession>A0A4V2ML15</accession>
<dbReference type="EMBL" id="SJSL01000003">
    <property type="protein sequence ID" value="TCD00347.1"/>
    <property type="molecule type" value="Genomic_DNA"/>
</dbReference>
<keyword evidence="7" id="KW-0624">Polysaccharide degradation</keyword>
<dbReference type="Pfam" id="PF03422">
    <property type="entry name" value="CBM_6"/>
    <property type="match status" value="1"/>
</dbReference>
<dbReference type="InterPro" id="IPR001547">
    <property type="entry name" value="Glyco_hydro_5"/>
</dbReference>
<dbReference type="Gene3D" id="2.60.120.260">
    <property type="entry name" value="Galactose-binding domain-like"/>
    <property type="match status" value="1"/>
</dbReference>
<keyword evidence="4" id="KW-0136">Cellulose degradation</keyword>
<dbReference type="CDD" id="cd04080">
    <property type="entry name" value="CBM6_cellulase-like"/>
    <property type="match status" value="1"/>
</dbReference>
<dbReference type="AlphaFoldDB" id="A0A4V2ML15"/>
<evidence type="ECO:0000256" key="1">
    <source>
        <dbReference type="ARBA" id="ARBA00005641"/>
    </source>
</evidence>
<comment type="similarity">
    <text evidence="1 8">Belongs to the glycosyl hydrolase 5 (cellulase A) family.</text>
</comment>
<evidence type="ECO:0000256" key="8">
    <source>
        <dbReference type="RuleBase" id="RU361153"/>
    </source>
</evidence>
<dbReference type="PROSITE" id="PS51175">
    <property type="entry name" value="CBM6"/>
    <property type="match status" value="1"/>
</dbReference>
<evidence type="ECO:0000256" key="3">
    <source>
        <dbReference type="ARBA" id="ARBA00022801"/>
    </source>
</evidence>
<dbReference type="InterPro" id="IPR008979">
    <property type="entry name" value="Galactose-bd-like_sf"/>
</dbReference>
<dbReference type="GO" id="GO:0030246">
    <property type="term" value="F:carbohydrate binding"/>
    <property type="evidence" value="ECO:0007669"/>
    <property type="project" value="InterPro"/>
</dbReference>
<dbReference type="RefSeq" id="WP_131596696.1">
    <property type="nucleotide sequence ID" value="NZ_SJSL01000003.1"/>
</dbReference>
<dbReference type="GO" id="GO:0008422">
    <property type="term" value="F:beta-glucosidase activity"/>
    <property type="evidence" value="ECO:0007669"/>
    <property type="project" value="TreeGrafter"/>
</dbReference>
<evidence type="ECO:0000256" key="4">
    <source>
        <dbReference type="ARBA" id="ARBA00023001"/>
    </source>
</evidence>
<protein>
    <submittedName>
        <fullName evidence="10">Carbohydrate-binding protein</fullName>
    </submittedName>
</protein>
<keyword evidence="5" id="KW-0119">Carbohydrate metabolism</keyword>
<evidence type="ECO:0000259" key="9">
    <source>
        <dbReference type="PROSITE" id="PS51175"/>
    </source>
</evidence>
<keyword evidence="2" id="KW-0732">Signal</keyword>
<dbReference type="Gene3D" id="3.20.20.80">
    <property type="entry name" value="Glycosidases"/>
    <property type="match status" value="1"/>
</dbReference>
<evidence type="ECO:0000256" key="6">
    <source>
        <dbReference type="ARBA" id="ARBA00023295"/>
    </source>
</evidence>
<dbReference type="InterPro" id="IPR017853">
    <property type="entry name" value="GH"/>
</dbReference>
<organism evidence="10 11">
    <name type="scientific">Pedobacter psychroterrae</name>
    <dbReference type="NCBI Taxonomy" id="2530453"/>
    <lineage>
        <taxon>Bacteria</taxon>
        <taxon>Pseudomonadati</taxon>
        <taxon>Bacteroidota</taxon>
        <taxon>Sphingobacteriia</taxon>
        <taxon>Sphingobacteriales</taxon>
        <taxon>Sphingobacteriaceae</taxon>
        <taxon>Pedobacter</taxon>
    </lineage>
</organism>
<dbReference type="SMART" id="SM00606">
    <property type="entry name" value="CBD_IV"/>
    <property type="match status" value="1"/>
</dbReference>
<evidence type="ECO:0000313" key="11">
    <source>
        <dbReference type="Proteomes" id="UP000293347"/>
    </source>
</evidence>
<reference evidence="10 11" key="1">
    <citation type="submission" date="2019-02" db="EMBL/GenBank/DDBJ databases">
        <title>Pedobacter sp. RP-1-14 sp. nov., isolated from Arctic soil.</title>
        <authorList>
            <person name="Dahal R.H."/>
        </authorList>
    </citation>
    <scope>NUCLEOTIDE SEQUENCE [LARGE SCALE GENOMIC DNA]</scope>
    <source>
        <strain evidence="10 11">RP-1-14</strain>
    </source>
</reference>
<comment type="caution">
    <text evidence="10">The sequence shown here is derived from an EMBL/GenBank/DDBJ whole genome shotgun (WGS) entry which is preliminary data.</text>
</comment>
<evidence type="ECO:0000256" key="2">
    <source>
        <dbReference type="ARBA" id="ARBA00022729"/>
    </source>
</evidence>
<name>A0A4V2ML15_9SPHI</name>
<dbReference type="Pfam" id="PF00150">
    <property type="entry name" value="Cellulase"/>
    <property type="match status" value="1"/>
</dbReference>
<feature type="domain" description="CBM6" evidence="9">
    <location>
        <begin position="454"/>
        <end position="590"/>
    </location>
</feature>
<keyword evidence="6 8" id="KW-0326">Glycosidase</keyword>
<evidence type="ECO:0000256" key="7">
    <source>
        <dbReference type="ARBA" id="ARBA00023326"/>
    </source>
</evidence>
<dbReference type="Proteomes" id="UP000293347">
    <property type="component" value="Unassembled WGS sequence"/>
</dbReference>
<evidence type="ECO:0000256" key="5">
    <source>
        <dbReference type="ARBA" id="ARBA00023277"/>
    </source>
</evidence>
<keyword evidence="11" id="KW-1185">Reference proteome</keyword>
<dbReference type="GO" id="GO:0009986">
    <property type="term" value="C:cell surface"/>
    <property type="evidence" value="ECO:0007669"/>
    <property type="project" value="TreeGrafter"/>
</dbReference>
<dbReference type="SUPFAM" id="SSF51445">
    <property type="entry name" value="(Trans)glycosidases"/>
    <property type="match status" value="1"/>
</dbReference>
<dbReference type="InterPro" id="IPR005084">
    <property type="entry name" value="CBM6"/>
</dbReference>
<dbReference type="GO" id="GO:0005576">
    <property type="term" value="C:extracellular region"/>
    <property type="evidence" value="ECO:0007669"/>
    <property type="project" value="TreeGrafter"/>
</dbReference>
<gene>
    <name evidence="10" type="ORF">EZ437_14070</name>
</gene>
<dbReference type="InterPro" id="IPR006584">
    <property type="entry name" value="Cellulose-bd_IV"/>
</dbReference>
<sequence length="591" mass="67417">MPLLKLIYTITTAAIIVCGLTILPSAKLHAQGYLKADGKKIVNEKGENVLLRGVGLGGWMLQEGYMLRINNEGQQYRIRERFENLIGAERTQEFYDLWLANHTRKIDIDSMKAWGFNSVRLPMHYNLYTLPVDKEPVAGQDTWLEKGFAMTDSLLAWCKANKMYLILDLHAAPGGQGNDLNISDRDPSKPSLWDSEANQKKTIALWKKIAERYVDEPWIGAYDIINEPNWGFDDPTGDKNGTKEKRNIPLKKLMVDITSAIREVDKKHMVIIEGNGWGNNYNGILPQWDDNMVLSFHKYWSYNDQGSAENMIKMREQYNIPVWLGETGENSNVWFTEAIRLFEKNNIGWAWWPLKKLGFNNPMEVRSNKNYDQVLRFISRNEDKPAADSVYKGLKELAENVRLENTIIHKDVIDAMMRQPFTAETKPFKVNKINRSAVVQSVDYDLGINGAAYFDLDTADYHVSTGKNTPGNRGRVYRNDGVDIGRDANGRDNYYVTNFEKGEWLQYTIDVAKAGDYKLVLNFATADSDAAVSATLNGKLFAEAVKLPNTDGLTQFKELEFRNSRLSAGKHKIRIFSTGSSFNFSYIRFVE</sequence>
<evidence type="ECO:0000313" key="10">
    <source>
        <dbReference type="EMBL" id="TCD00347.1"/>
    </source>
</evidence>
<dbReference type="GO" id="GO:0030245">
    <property type="term" value="P:cellulose catabolic process"/>
    <property type="evidence" value="ECO:0007669"/>
    <property type="project" value="UniProtKB-KW"/>
</dbReference>
<dbReference type="OrthoDB" id="9800955at2"/>
<dbReference type="PANTHER" id="PTHR31297:SF41">
    <property type="entry name" value="ENDOGLUCANASE, PUTATIVE (AFU_ORTHOLOGUE AFUA_5G01830)-RELATED"/>
    <property type="match status" value="1"/>
</dbReference>
<dbReference type="PANTHER" id="PTHR31297">
    <property type="entry name" value="GLUCAN ENDO-1,6-BETA-GLUCOSIDASE B"/>
    <property type="match status" value="1"/>
</dbReference>
<dbReference type="InterPro" id="IPR050386">
    <property type="entry name" value="Glycosyl_hydrolase_5"/>
</dbReference>
<dbReference type="SUPFAM" id="SSF49785">
    <property type="entry name" value="Galactose-binding domain-like"/>
    <property type="match status" value="1"/>
</dbReference>
<proteinExistence type="inferred from homology"/>